<keyword evidence="1" id="KW-0449">Lipoprotein</keyword>
<keyword evidence="2" id="KW-1185">Reference proteome</keyword>
<name>A0ABW3KCR6_9BACT</name>
<proteinExistence type="predicted"/>
<sequence length="189" mass="21144">MKINVKGKRLTPLNIHPVSFILSITLLAATVLLESCGVYSFTGTSTTAKTISMTEFYNNADLGQANMGQTFTNSLKNYLIQNSDLTVVQESGELQMDGEITDFRLTPISPVSTGNENQINNASSTRLTITVKVTYVNTLDETMSFKDKSFSFYKDFTNDQNFTDIEEQLTKEIFDRIINDIFNASVANW</sequence>
<organism evidence="1 2">
    <name type="scientific">Ohtaekwangia kribbensis</name>
    <dbReference type="NCBI Taxonomy" id="688913"/>
    <lineage>
        <taxon>Bacteria</taxon>
        <taxon>Pseudomonadati</taxon>
        <taxon>Bacteroidota</taxon>
        <taxon>Cytophagia</taxon>
        <taxon>Cytophagales</taxon>
        <taxon>Fulvivirgaceae</taxon>
        <taxon>Ohtaekwangia</taxon>
    </lineage>
</organism>
<comment type="caution">
    <text evidence="1">The sequence shown here is derived from an EMBL/GenBank/DDBJ whole genome shotgun (WGS) entry which is preliminary data.</text>
</comment>
<dbReference type="Proteomes" id="UP001597112">
    <property type="component" value="Unassembled WGS sequence"/>
</dbReference>
<dbReference type="RefSeq" id="WP_377585582.1">
    <property type="nucleotide sequence ID" value="NZ_JBHTKA010000015.1"/>
</dbReference>
<reference evidence="2" key="1">
    <citation type="journal article" date="2019" name="Int. J. Syst. Evol. Microbiol.">
        <title>The Global Catalogue of Microorganisms (GCM) 10K type strain sequencing project: providing services to taxonomists for standard genome sequencing and annotation.</title>
        <authorList>
            <consortium name="The Broad Institute Genomics Platform"/>
            <consortium name="The Broad Institute Genome Sequencing Center for Infectious Disease"/>
            <person name="Wu L."/>
            <person name="Ma J."/>
        </authorList>
    </citation>
    <scope>NUCLEOTIDE SEQUENCE [LARGE SCALE GENOMIC DNA]</scope>
    <source>
        <strain evidence="2">CCUG 58938</strain>
    </source>
</reference>
<dbReference type="EMBL" id="JBHTKA010000015">
    <property type="protein sequence ID" value="MFD1003215.1"/>
    <property type="molecule type" value="Genomic_DNA"/>
</dbReference>
<gene>
    <name evidence="1" type="primary">lptE</name>
    <name evidence="1" type="ORF">ACFQ21_28070</name>
</gene>
<accession>A0ABW3KCR6</accession>
<protein>
    <submittedName>
        <fullName evidence="1">LPS assembly lipoprotein LptE</fullName>
    </submittedName>
</protein>
<evidence type="ECO:0000313" key="2">
    <source>
        <dbReference type="Proteomes" id="UP001597112"/>
    </source>
</evidence>
<dbReference type="Pfam" id="PF04390">
    <property type="entry name" value="LptE"/>
    <property type="match status" value="1"/>
</dbReference>
<evidence type="ECO:0000313" key="1">
    <source>
        <dbReference type="EMBL" id="MFD1003215.1"/>
    </source>
</evidence>
<dbReference type="InterPro" id="IPR007485">
    <property type="entry name" value="LPS_assembly_LptE"/>
</dbReference>